<protein>
    <submittedName>
        <fullName evidence="1">Uncharacterized protein</fullName>
    </submittedName>
</protein>
<accession>A0A6H1QU83</accession>
<organism evidence="1">
    <name type="scientific">Ostreococcus mediterraneus virus 2</name>
    <dbReference type="NCBI Taxonomy" id="2726183"/>
    <lineage>
        <taxon>Viruses</taxon>
        <taxon>Varidnaviria</taxon>
        <taxon>Bamfordvirae</taxon>
        <taxon>Nucleocytoviricota</taxon>
        <taxon>Megaviricetes</taxon>
        <taxon>Algavirales</taxon>
        <taxon>Phycodnaviridae</taxon>
        <taxon>Prasinovirus</taxon>
    </lineage>
</organism>
<dbReference type="EMBL" id="MN688676">
    <property type="protein sequence ID" value="QIZ31239.1"/>
    <property type="molecule type" value="Genomic_DNA"/>
</dbReference>
<name>A0A6H1QU83_9PHYC</name>
<sequence length="111" mass="12952">MVKTLRKFGYWSPEPKPLRRSVRIIAAHNGDYERKKCEITRIALQQLYEAPSLREAPEVTVRQVRLKMILGEALDLAHSICEHQDAQECRWAWEMVDEIDDAATRAGVRYQ</sequence>
<evidence type="ECO:0000313" key="1">
    <source>
        <dbReference type="EMBL" id="QIZ31239.1"/>
    </source>
</evidence>
<gene>
    <name evidence="1" type="ORF">orf00268</name>
</gene>
<proteinExistence type="predicted"/>
<reference evidence="1" key="1">
    <citation type="journal article" date="2020" name="Sci. Adv.">
        <title>Virus-host coexistence in phytoplankton through the genomic lens.</title>
        <authorList>
            <person name="Yau S."/>
            <person name="Krasovec M."/>
            <person name="Benites L.F."/>
            <person name="Rombauts S."/>
            <person name="Groussin M."/>
            <person name="Vancaester E."/>
            <person name="Aury J.M."/>
            <person name="Derelle E."/>
            <person name="Desdevises Y."/>
            <person name="Escande M.L."/>
            <person name="Grimsley N."/>
            <person name="Guy J."/>
            <person name="Moreau H."/>
            <person name="Sanchez-Brosseau S."/>
            <person name="van de Peer Y."/>
            <person name="Vandepoele K."/>
            <person name="Gourbiere S."/>
            <person name="Piganeau G."/>
        </authorList>
    </citation>
    <scope>NUCLEOTIDE SEQUENCE</scope>
    <source>
        <strain evidence="1">OmV2</strain>
    </source>
</reference>